<dbReference type="CDD" id="cd07035">
    <property type="entry name" value="TPP_PYR_POX_like"/>
    <property type="match status" value="1"/>
</dbReference>
<proteinExistence type="inferred from homology"/>
<dbReference type="GO" id="GO:0030976">
    <property type="term" value="F:thiamine pyrophosphate binding"/>
    <property type="evidence" value="ECO:0007669"/>
    <property type="project" value="InterPro"/>
</dbReference>
<reference evidence="4" key="1">
    <citation type="submission" date="2018-05" db="EMBL/GenBank/DDBJ databases">
        <authorList>
            <person name="Lanie J.A."/>
            <person name="Ng W.-L."/>
            <person name="Kazmierczak K.M."/>
            <person name="Andrzejewski T.M."/>
            <person name="Davidsen T.M."/>
            <person name="Wayne K.J."/>
            <person name="Tettelin H."/>
            <person name="Glass J.I."/>
            <person name="Rusch D."/>
            <person name="Podicherti R."/>
            <person name="Tsui H.-C.T."/>
            <person name="Winkler M.E."/>
        </authorList>
    </citation>
    <scope>NUCLEOTIDE SEQUENCE</scope>
</reference>
<dbReference type="EMBL" id="UINC01109061">
    <property type="protein sequence ID" value="SVC75623.1"/>
    <property type="molecule type" value="Genomic_DNA"/>
</dbReference>
<dbReference type="Gene3D" id="3.40.50.1220">
    <property type="entry name" value="TPP-binding domain"/>
    <property type="match status" value="1"/>
</dbReference>
<dbReference type="Pfam" id="PF02776">
    <property type="entry name" value="TPP_enzyme_N"/>
    <property type="match status" value="1"/>
</dbReference>
<dbReference type="PANTHER" id="PTHR18968:SF133">
    <property type="entry name" value="BENZOYLFORMATE DECARBOXYLASE"/>
    <property type="match status" value="1"/>
</dbReference>
<accession>A0A382PQD7</accession>
<dbReference type="Gene3D" id="3.40.50.970">
    <property type="match status" value="1"/>
</dbReference>
<evidence type="ECO:0008006" key="5">
    <source>
        <dbReference type="Google" id="ProtNLM"/>
    </source>
</evidence>
<evidence type="ECO:0000256" key="1">
    <source>
        <dbReference type="ARBA" id="ARBA00007812"/>
    </source>
</evidence>
<dbReference type="GO" id="GO:0003984">
    <property type="term" value="F:acetolactate synthase activity"/>
    <property type="evidence" value="ECO:0007669"/>
    <property type="project" value="TreeGrafter"/>
</dbReference>
<dbReference type="InterPro" id="IPR029061">
    <property type="entry name" value="THDP-binding"/>
</dbReference>
<gene>
    <name evidence="4" type="ORF">METZ01_LOCUS328477</name>
</gene>
<evidence type="ECO:0000259" key="3">
    <source>
        <dbReference type="Pfam" id="PF02776"/>
    </source>
</evidence>
<dbReference type="InterPro" id="IPR029035">
    <property type="entry name" value="DHS-like_NAD/FAD-binding_dom"/>
</dbReference>
<feature type="domain" description="Thiamine pyrophosphate enzyme central" evidence="2">
    <location>
        <begin position="187"/>
        <end position="256"/>
    </location>
</feature>
<name>A0A382PQD7_9ZZZZ</name>
<evidence type="ECO:0000259" key="2">
    <source>
        <dbReference type="Pfam" id="PF00205"/>
    </source>
</evidence>
<dbReference type="Pfam" id="PF00205">
    <property type="entry name" value="TPP_enzyme_M"/>
    <property type="match status" value="1"/>
</dbReference>
<comment type="similarity">
    <text evidence="1">Belongs to the TPP enzyme family.</text>
</comment>
<dbReference type="AlphaFoldDB" id="A0A382PQD7"/>
<dbReference type="InterPro" id="IPR012000">
    <property type="entry name" value="Thiamin_PyroP_enz_cen_dom"/>
</dbReference>
<dbReference type="InterPro" id="IPR012001">
    <property type="entry name" value="Thiamin_PyroP_enz_TPP-bd_dom"/>
</dbReference>
<dbReference type="InterPro" id="IPR045229">
    <property type="entry name" value="TPP_enz"/>
</dbReference>
<feature type="domain" description="Thiamine pyrophosphate enzyme N-terminal TPP-binding" evidence="3">
    <location>
        <begin position="5"/>
        <end position="108"/>
    </location>
</feature>
<dbReference type="GO" id="GO:0000287">
    <property type="term" value="F:magnesium ion binding"/>
    <property type="evidence" value="ECO:0007669"/>
    <property type="project" value="InterPro"/>
</dbReference>
<dbReference type="SUPFAM" id="SSF52467">
    <property type="entry name" value="DHS-like NAD/FAD-binding domain"/>
    <property type="match status" value="1"/>
</dbReference>
<feature type="non-terminal residue" evidence="4">
    <location>
        <position position="1"/>
    </location>
</feature>
<evidence type="ECO:0000313" key="4">
    <source>
        <dbReference type="EMBL" id="SVC75623.1"/>
    </source>
</evidence>
<organism evidence="4">
    <name type="scientific">marine metagenome</name>
    <dbReference type="NCBI Taxonomy" id="408172"/>
    <lineage>
        <taxon>unclassified sequences</taxon>
        <taxon>metagenomes</taxon>
        <taxon>ecological metagenomes</taxon>
    </lineage>
</organism>
<protein>
    <recommendedName>
        <fullName evidence="5">Thiamine pyrophosphate enzyme N-terminal TPP-binding domain-containing protein</fullName>
    </recommendedName>
</protein>
<sequence length="258" mass="27422">MKLAGKHALLQMFVAEGVNYVFGNPGTSETPMMTILPEYKDLNYILVLQEGVAVGMAEGYGRSTGTVPLVSLHIDNGMANGLSMMIDQLRSGTPMVMTAGNKDIRKLGPGRSDLAELARPFAKWSAEITHAGQVPSVIRRAFQEAKTSPTGPVFVGMSANAFDDIADVNIQPSTDVVQNSSTDLNAIEEVCDLLATASKPIMIIGDRLNGANEAALKLAKTAGIPVYGHGSFEVNFPATHPLWQGNLSVRNPDAVNAI</sequence>
<dbReference type="GO" id="GO:0050660">
    <property type="term" value="F:flavin adenine dinucleotide binding"/>
    <property type="evidence" value="ECO:0007669"/>
    <property type="project" value="TreeGrafter"/>
</dbReference>
<dbReference type="SUPFAM" id="SSF52518">
    <property type="entry name" value="Thiamin diphosphate-binding fold (THDP-binding)"/>
    <property type="match status" value="1"/>
</dbReference>
<dbReference type="PANTHER" id="PTHR18968">
    <property type="entry name" value="THIAMINE PYROPHOSPHATE ENZYMES"/>
    <property type="match status" value="1"/>
</dbReference>
<feature type="non-terminal residue" evidence="4">
    <location>
        <position position="258"/>
    </location>
</feature>